<dbReference type="Gene3D" id="3.30.70.360">
    <property type="match status" value="1"/>
</dbReference>
<dbReference type="InterPro" id="IPR036264">
    <property type="entry name" value="Bact_exopeptidase_dim_dom"/>
</dbReference>
<reference evidence="3" key="1">
    <citation type="submission" date="2021-09" db="EMBL/GenBank/DDBJ databases">
        <title>Genome analysis of Fictibacillus sp. KIGAM418 isolated from marine sediment.</title>
        <authorList>
            <person name="Seo M.-J."/>
            <person name="Cho E.-S."/>
            <person name="Hwang C.Y."/>
        </authorList>
    </citation>
    <scope>NUCLEOTIDE SEQUENCE</scope>
    <source>
        <strain evidence="3">KIGAM418</strain>
    </source>
</reference>
<dbReference type="InterPro" id="IPR002933">
    <property type="entry name" value="Peptidase_M20"/>
</dbReference>
<dbReference type="GO" id="GO:0016787">
    <property type="term" value="F:hydrolase activity"/>
    <property type="evidence" value="ECO:0007669"/>
    <property type="project" value="InterPro"/>
</dbReference>
<dbReference type="Proteomes" id="UP001139011">
    <property type="component" value="Unassembled WGS sequence"/>
</dbReference>
<feature type="domain" description="Peptidase M20 dimerisation" evidence="2">
    <location>
        <begin position="200"/>
        <end position="287"/>
    </location>
</feature>
<dbReference type="SUPFAM" id="SSF55031">
    <property type="entry name" value="Bacterial exopeptidase dimerisation domain"/>
    <property type="match status" value="1"/>
</dbReference>
<dbReference type="AlphaFoldDB" id="A0A9X1X9A9"/>
<sequence>MANHQFVAASVKGLNEKLIAWRRQIHQNPELSFQEFETSSLVAETLRRIPGMKTEIGVGVPTGVVGTLTSGEGPVIAIRADMDALPIQEKNAIGYKSGNEGVMHACGHDAHTSILLGVASLLADAFERGDIQGTVKFVFQPAEESIDEHGLSGSPYMVQAGAYDEADAAIALHMCPWLPAGAIQVNDGYSMANVDVFQGKIYGTGGHGAYPEQGADPIWMLGPVMQALHGIVARKVSAMESAVISIGEIHAGSASNIIPTEVSISGTIRSYSPEIRGMLASELEKAFSIVQPLGGEYSFKVDRGEPALKNHKTINKWFMEAARELYPEITIKRGPFGMGGEDFGYVTQKTPGAMFFLGCAEQGQDQRDLHTPFFDINEDCLPIGTAILAQTAIKYLKGEVFLPSREKVEVDTYGT</sequence>
<feature type="binding site" evidence="1">
    <location>
        <position position="108"/>
    </location>
    <ligand>
        <name>Mn(2+)</name>
        <dbReference type="ChEBI" id="CHEBI:29035"/>
        <label>2</label>
    </ligand>
</feature>
<dbReference type="Gene3D" id="3.40.630.10">
    <property type="entry name" value="Zn peptidases"/>
    <property type="match status" value="1"/>
</dbReference>
<dbReference type="GO" id="GO:0046872">
    <property type="term" value="F:metal ion binding"/>
    <property type="evidence" value="ECO:0007669"/>
    <property type="project" value="UniProtKB-KW"/>
</dbReference>
<name>A0A9X1X9A9_9BACL</name>
<dbReference type="EMBL" id="JAIWJX010000002">
    <property type="protein sequence ID" value="MCK6256278.1"/>
    <property type="molecule type" value="Genomic_DNA"/>
</dbReference>
<accession>A0A9X1X9A9</accession>
<dbReference type="CDD" id="cd03886">
    <property type="entry name" value="M20_Acy1"/>
    <property type="match status" value="1"/>
</dbReference>
<comment type="caution">
    <text evidence="3">The sequence shown here is derived from an EMBL/GenBank/DDBJ whole genome shotgun (WGS) entry which is preliminary data.</text>
</comment>
<keyword evidence="1" id="KW-0464">Manganese</keyword>
<dbReference type="PANTHER" id="PTHR11014">
    <property type="entry name" value="PEPTIDASE M20 FAMILY MEMBER"/>
    <property type="match status" value="1"/>
</dbReference>
<comment type="cofactor">
    <cofactor evidence="1">
        <name>Mn(2+)</name>
        <dbReference type="ChEBI" id="CHEBI:29035"/>
    </cofactor>
    <text evidence="1">The Mn(2+) ion enhances activity.</text>
</comment>
<feature type="binding site" evidence="1">
    <location>
        <position position="144"/>
    </location>
    <ligand>
        <name>Mn(2+)</name>
        <dbReference type="ChEBI" id="CHEBI:29035"/>
        <label>2</label>
    </ligand>
</feature>
<keyword evidence="1" id="KW-0479">Metal-binding</keyword>
<dbReference type="InterPro" id="IPR011650">
    <property type="entry name" value="Peptidase_M20_dimer"/>
</dbReference>
<evidence type="ECO:0000313" key="3">
    <source>
        <dbReference type="EMBL" id="MCK6256278.1"/>
    </source>
</evidence>
<evidence type="ECO:0000259" key="2">
    <source>
        <dbReference type="Pfam" id="PF07687"/>
    </source>
</evidence>
<evidence type="ECO:0000313" key="4">
    <source>
        <dbReference type="Proteomes" id="UP001139011"/>
    </source>
</evidence>
<dbReference type="Pfam" id="PF01546">
    <property type="entry name" value="Peptidase_M20"/>
    <property type="match status" value="1"/>
</dbReference>
<protein>
    <submittedName>
        <fullName evidence="3">M20 family metallopeptidase</fullName>
    </submittedName>
</protein>
<dbReference type="InterPro" id="IPR017439">
    <property type="entry name" value="Amidohydrolase"/>
</dbReference>
<feature type="binding site" evidence="1">
    <location>
        <position position="173"/>
    </location>
    <ligand>
        <name>Mn(2+)</name>
        <dbReference type="ChEBI" id="CHEBI:29035"/>
        <label>1</label>
    </ligand>
</feature>
<feature type="binding site" evidence="1">
    <location>
        <position position="106"/>
    </location>
    <ligand>
        <name>Mn(2+)</name>
        <dbReference type="ChEBI" id="CHEBI:29035"/>
        <label>2</label>
    </ligand>
</feature>
<keyword evidence="4" id="KW-1185">Reference proteome</keyword>
<evidence type="ECO:0000256" key="1">
    <source>
        <dbReference type="PIRSR" id="PIRSR005962-1"/>
    </source>
</evidence>
<proteinExistence type="predicted"/>
<dbReference type="PIRSF" id="PIRSF005962">
    <property type="entry name" value="Pept_M20D_amidohydro"/>
    <property type="match status" value="1"/>
</dbReference>
<dbReference type="PANTHER" id="PTHR11014:SF63">
    <property type="entry name" value="METALLOPEPTIDASE, PUTATIVE (AFU_ORTHOLOGUE AFUA_6G09600)-RELATED"/>
    <property type="match status" value="1"/>
</dbReference>
<gene>
    <name evidence="3" type="ORF">LCY76_06675</name>
</gene>
<dbReference type="Pfam" id="PF07687">
    <property type="entry name" value="M20_dimer"/>
    <property type="match status" value="1"/>
</dbReference>
<dbReference type="SUPFAM" id="SSF53187">
    <property type="entry name" value="Zn-dependent exopeptidases"/>
    <property type="match status" value="1"/>
</dbReference>
<organism evidence="3 4">
    <name type="scientific">Fictibacillus marinisediminis</name>
    <dbReference type="NCBI Taxonomy" id="2878389"/>
    <lineage>
        <taxon>Bacteria</taxon>
        <taxon>Bacillati</taxon>
        <taxon>Bacillota</taxon>
        <taxon>Bacilli</taxon>
        <taxon>Bacillales</taxon>
        <taxon>Fictibacillaceae</taxon>
        <taxon>Fictibacillus</taxon>
    </lineage>
</organism>
<feature type="binding site" evidence="1">
    <location>
        <position position="370"/>
    </location>
    <ligand>
        <name>Mn(2+)</name>
        <dbReference type="ChEBI" id="CHEBI:29035"/>
        <label>2</label>
    </ligand>
</feature>
<dbReference type="RefSeq" id="WP_248251976.1">
    <property type="nucleotide sequence ID" value="NZ_JAIWJX010000002.1"/>
</dbReference>
<dbReference type="NCBIfam" id="TIGR01891">
    <property type="entry name" value="amidohydrolases"/>
    <property type="match status" value="1"/>
</dbReference>